<dbReference type="EMBL" id="BA000045">
    <property type="protein sequence ID" value="BAC89784.1"/>
    <property type="molecule type" value="Genomic_DNA"/>
</dbReference>
<dbReference type="PATRIC" id="fig|251221.4.peg.1874"/>
<dbReference type="CDD" id="cd00267">
    <property type="entry name" value="ABC_ATPase"/>
    <property type="match status" value="1"/>
</dbReference>
<evidence type="ECO:0000313" key="3">
    <source>
        <dbReference type="Proteomes" id="UP000000557"/>
    </source>
</evidence>
<dbReference type="InterPro" id="IPR027417">
    <property type="entry name" value="P-loop_NTPase"/>
</dbReference>
<accession>Q7NJI9</accession>
<sequence length="368" mass="41534">MVELETITVKGFKSIASIEQLKLKPINVIIGPNGSGKSNFIDVFTFLHALREGRLQDYVIKAGGAEKILHYGSKVTDKIQIDISFRGGRNRYEIELQPTVADELIVQSEFIYSSDKSASDSKTIRSLLPFGREAAISDPKTQEIVTYVRTRLDSWRLYHFHDTGLTSPMKKTADINDNRYLRPDGSNLAAYLYYLREKHETSYSLILRTVKLVAPFFDDFILEPLKLNDKKIQLQWLHKGSDAYFDAASLSDGTLRFIALATLFLQPAVSRPSVILVDEPELGLHPYAINLLASIVKKAAVETQVILSTQSSLLLDQFEAEDVLVAERVDGSTQFSRLEPEKLAAMLQDYSLGQLWEKNEFGGRPRRE</sequence>
<dbReference type="InParanoid" id="Q7NJI9"/>
<dbReference type="HOGENOM" id="CLU_035814_1_1_3"/>
<dbReference type="SUPFAM" id="SSF52540">
    <property type="entry name" value="P-loop containing nucleoside triphosphate hydrolases"/>
    <property type="match status" value="1"/>
</dbReference>
<dbReference type="AlphaFoldDB" id="Q7NJI9"/>
<dbReference type="STRING" id="251221.gene:10759335"/>
<dbReference type="RefSeq" id="WP_011141841.1">
    <property type="nucleotide sequence ID" value="NC_005125.1"/>
</dbReference>
<organism evidence="2 3">
    <name type="scientific">Gloeobacter violaceus (strain ATCC 29082 / PCC 7421)</name>
    <dbReference type="NCBI Taxonomy" id="251221"/>
    <lineage>
        <taxon>Bacteria</taxon>
        <taxon>Bacillati</taxon>
        <taxon>Cyanobacteriota</taxon>
        <taxon>Cyanophyceae</taxon>
        <taxon>Gloeobacterales</taxon>
        <taxon>Gloeobacteraceae</taxon>
        <taxon>Gloeobacter</taxon>
    </lineage>
</organism>
<dbReference type="PANTHER" id="PTHR32182:SF22">
    <property type="entry name" value="ATP-DEPENDENT ENDONUCLEASE, OLD FAMILY-RELATED"/>
    <property type="match status" value="1"/>
</dbReference>
<dbReference type="InterPro" id="IPR003959">
    <property type="entry name" value="ATPase_AAA_core"/>
</dbReference>
<dbReference type="OrthoDB" id="104167at2"/>
<gene>
    <name evidence="2" type="ordered locus">gll1843</name>
</gene>
<dbReference type="PIRSF" id="PIRSF029347">
    <property type="entry name" value="RecF"/>
    <property type="match status" value="1"/>
</dbReference>
<feature type="domain" description="ATPase AAA-type core" evidence="1">
    <location>
        <begin position="26"/>
        <end position="316"/>
    </location>
</feature>
<reference evidence="2 3" key="1">
    <citation type="journal article" date="2003" name="DNA Res.">
        <title>Complete genome structure of Gloeobacter violaceus PCC 7421, a cyanobacterium that lacks thylakoids.</title>
        <authorList>
            <person name="Nakamura Y."/>
            <person name="Kaneko T."/>
            <person name="Sato S."/>
            <person name="Mimuro M."/>
            <person name="Miyashita H."/>
            <person name="Tsuchiya T."/>
            <person name="Sasamoto S."/>
            <person name="Watanabe A."/>
            <person name="Kawashima K."/>
            <person name="Kishida Y."/>
            <person name="Kiyokawa C."/>
            <person name="Kohara M."/>
            <person name="Matsumoto M."/>
            <person name="Matsuno A."/>
            <person name="Nakazaki N."/>
            <person name="Shimpo S."/>
            <person name="Takeuchi C."/>
            <person name="Yamada M."/>
            <person name="Tabata S."/>
        </authorList>
    </citation>
    <scope>NUCLEOTIDE SEQUENCE [LARGE SCALE GENOMIC DNA]</scope>
    <source>
        <strain evidence="3">ATCC 29082 / PCC 7421</strain>
    </source>
</reference>
<keyword evidence="3" id="KW-1185">Reference proteome</keyword>
<dbReference type="InterPro" id="IPR014555">
    <property type="entry name" value="RecF-like"/>
</dbReference>
<dbReference type="PANTHER" id="PTHR32182">
    <property type="entry name" value="DNA REPLICATION AND REPAIR PROTEIN RECF"/>
    <property type="match status" value="1"/>
</dbReference>
<dbReference type="FunFam" id="3.40.50.300:FF:004264">
    <property type="entry name" value="Glr1927 protein"/>
    <property type="match status" value="1"/>
</dbReference>
<proteinExistence type="predicted"/>
<dbReference type="PhylomeDB" id="Q7NJI9"/>
<dbReference type="GO" id="GO:0016887">
    <property type="term" value="F:ATP hydrolysis activity"/>
    <property type="evidence" value="ECO:0007669"/>
    <property type="project" value="InterPro"/>
</dbReference>
<evidence type="ECO:0000259" key="1">
    <source>
        <dbReference type="Pfam" id="PF13304"/>
    </source>
</evidence>
<dbReference type="Proteomes" id="UP000000557">
    <property type="component" value="Chromosome"/>
</dbReference>
<dbReference type="EnsemblBacteria" id="BAC89784">
    <property type="protein sequence ID" value="BAC89784"/>
    <property type="gene ID" value="BAC89784"/>
</dbReference>
<name>Q7NJI9_GLOVI</name>
<evidence type="ECO:0000313" key="2">
    <source>
        <dbReference type="EMBL" id="BAC89784.1"/>
    </source>
</evidence>
<dbReference type="GO" id="GO:0005524">
    <property type="term" value="F:ATP binding"/>
    <property type="evidence" value="ECO:0007669"/>
    <property type="project" value="InterPro"/>
</dbReference>
<dbReference type="KEGG" id="gvi:gll1843"/>
<reference evidence="2 3" key="2">
    <citation type="journal article" date="2003" name="DNA Res.">
        <title>Complete genome structure of Gloeobacter violaceus PCC 7421, a cyanobacterium that lacks thylakoids (supplement).</title>
        <authorList>
            <person name="Nakamura Y."/>
            <person name="Kaneko T."/>
            <person name="Sato S."/>
            <person name="Mimuro M."/>
            <person name="Miyashita H."/>
            <person name="Tsuchiya T."/>
            <person name="Sasamoto S."/>
            <person name="Watanabe A."/>
            <person name="Kawashima K."/>
            <person name="Kishida Y."/>
            <person name="Kiyokawa C."/>
            <person name="Kohara M."/>
            <person name="Matsumoto M."/>
            <person name="Matsuno A."/>
            <person name="Nakazaki N."/>
            <person name="Shimpo S."/>
            <person name="Takeuchi C."/>
            <person name="Yamada M."/>
            <person name="Tabata S."/>
        </authorList>
    </citation>
    <scope>NUCLEOTIDE SEQUENCE [LARGE SCALE GENOMIC DNA]</scope>
    <source>
        <strain evidence="3">ATCC 29082 / PCC 7421</strain>
    </source>
</reference>
<dbReference type="Gene3D" id="3.40.50.300">
    <property type="entry name" value="P-loop containing nucleotide triphosphate hydrolases"/>
    <property type="match status" value="1"/>
</dbReference>
<dbReference type="eggNOG" id="COG4637">
    <property type="taxonomic scope" value="Bacteria"/>
</dbReference>
<dbReference type="GO" id="GO:0006302">
    <property type="term" value="P:double-strand break repair"/>
    <property type="evidence" value="ECO:0000318"/>
    <property type="project" value="GO_Central"/>
</dbReference>
<dbReference type="GO" id="GO:0000731">
    <property type="term" value="P:DNA synthesis involved in DNA repair"/>
    <property type="evidence" value="ECO:0000318"/>
    <property type="project" value="GO_Central"/>
</dbReference>
<dbReference type="Pfam" id="PF13304">
    <property type="entry name" value="AAA_21"/>
    <property type="match status" value="1"/>
</dbReference>
<protein>
    <submittedName>
        <fullName evidence="2">Gll1843 protein</fullName>
    </submittedName>
</protein>